<evidence type="ECO:0000313" key="2">
    <source>
        <dbReference type="Proteomes" id="UP000271624"/>
    </source>
</evidence>
<accession>A0A433VFZ7</accession>
<gene>
    <name evidence="1" type="ORF">DSM106972_038330</name>
</gene>
<dbReference type="InterPro" id="IPR010106">
    <property type="entry name" value="RpnA"/>
</dbReference>
<evidence type="ECO:0008006" key="3">
    <source>
        <dbReference type="Google" id="ProtNLM"/>
    </source>
</evidence>
<keyword evidence="2" id="KW-1185">Reference proteome</keyword>
<dbReference type="EMBL" id="RSCL01000009">
    <property type="protein sequence ID" value="RUT05012.1"/>
    <property type="molecule type" value="Genomic_DNA"/>
</dbReference>
<proteinExistence type="predicted"/>
<dbReference type="PANTHER" id="PTHR34613:SF1">
    <property type="entry name" value="SLL6017 PROTEIN"/>
    <property type="match status" value="1"/>
</dbReference>
<dbReference type="NCBIfam" id="TIGR01784">
    <property type="entry name" value="T_den_put_tspse"/>
    <property type="match status" value="1"/>
</dbReference>
<dbReference type="PANTHER" id="PTHR34613">
    <property type="entry name" value="SLL0800 PROTEIN"/>
    <property type="match status" value="1"/>
</dbReference>
<organism evidence="1 2">
    <name type="scientific">Dulcicalothrix desertica PCC 7102</name>
    <dbReference type="NCBI Taxonomy" id="232991"/>
    <lineage>
        <taxon>Bacteria</taxon>
        <taxon>Bacillati</taxon>
        <taxon>Cyanobacteriota</taxon>
        <taxon>Cyanophyceae</taxon>
        <taxon>Nostocales</taxon>
        <taxon>Calotrichaceae</taxon>
        <taxon>Dulcicalothrix</taxon>
    </lineage>
</organism>
<evidence type="ECO:0000313" key="1">
    <source>
        <dbReference type="EMBL" id="RUT05012.1"/>
    </source>
</evidence>
<reference evidence="1" key="1">
    <citation type="submission" date="2018-12" db="EMBL/GenBank/DDBJ databases">
        <authorList>
            <person name="Will S."/>
            <person name="Neumann-Schaal M."/>
            <person name="Henke P."/>
        </authorList>
    </citation>
    <scope>NUCLEOTIDE SEQUENCE</scope>
    <source>
        <strain evidence="1">PCC 7102</strain>
    </source>
</reference>
<sequence length="126" mass="13981">MLPFAVLSNTSTKDSTLQAVAAQIDNITDRRTQNNVTASAAILAGLTLNEDVIQRILRRDIMRESVIYQSILEEGLEEGREQGREQATRKIAANMLSKGVSVESVMEFTGLTLEQVQELQKQQSET</sequence>
<reference evidence="1" key="2">
    <citation type="journal article" date="2019" name="Genome Biol. Evol.">
        <title>Day and night: Metabolic profiles and evolutionary relationships of six axenic non-marine cyanobacteria.</title>
        <authorList>
            <person name="Will S.E."/>
            <person name="Henke P."/>
            <person name="Boedeker C."/>
            <person name="Huang S."/>
            <person name="Brinkmann H."/>
            <person name="Rohde M."/>
            <person name="Jarek M."/>
            <person name="Friedl T."/>
            <person name="Seufert S."/>
            <person name="Schumacher M."/>
            <person name="Overmann J."/>
            <person name="Neumann-Schaal M."/>
            <person name="Petersen J."/>
        </authorList>
    </citation>
    <scope>NUCLEOTIDE SEQUENCE [LARGE SCALE GENOMIC DNA]</scope>
    <source>
        <strain evidence="1">PCC 7102</strain>
    </source>
</reference>
<protein>
    <recommendedName>
        <fullName evidence="3">Transposase</fullName>
    </recommendedName>
</protein>
<dbReference type="Proteomes" id="UP000271624">
    <property type="component" value="Unassembled WGS sequence"/>
</dbReference>
<comment type="caution">
    <text evidence="1">The sequence shown here is derived from an EMBL/GenBank/DDBJ whole genome shotgun (WGS) entry which is preliminary data.</text>
</comment>
<name>A0A433VFZ7_9CYAN</name>
<dbReference type="AlphaFoldDB" id="A0A433VFZ7"/>